<sequence length="920" mass="103641">MASASSPQGDESSPCTQPEVDWKGTQVPKAVFDALSTKYRGQTWGKDLSYVVSLFDDVAEFVPPAHGKPTVKDNVRTILTSKYDPAFCTNIAYNRINPGKLLVKVFKNQNVPEDVKLKLATVSKAECAVVFKKQYDLKRKSCEDSNSDALKAIENECLEEEDPSVFKENARQSILDARSVDVLSEGEAAVLNFYLACFFFICRIPFNCVENPFFKRFISAVRPAYTKFLPSRRVLSSTCLDDVYEETLDTTEALLNRVPGKETLGLDGHTNVRGRGTVNFTRMKQTISTYVKTIFCKSREHTAAFHAELVQAELEDRADKFIAVVADNTGNMKAMFSILQKIFTALFFIGCCVHVLDLLIEDIAKIEVIADTVTDFHFISSFMRRHGLLTEAVMQKAAQVFGNKTRSFRVFPLTRFAYCYLMVNICLYNWPVLIDVPKMPEYRLVKAKAMSRKKKDGTSCGADFLKFESLLKGDIKTRGEGVHDLLRPISSALHFLEGDSIPPSYILPVYCMLYWHLVNPPSQSKDILDVDTLDCLKRIGRERWLGTSEKVGLRHNLHCATFMLDPYVRAAVKTVLGDEQFKRLERSFNENNVLAAFKNYCGGKSDSKYARIVAEYNRFIAQDGGYKQKLKNVNMLVKLQLGDVLKEVEDEDKDNKLLVLVHVLRSLRSIGTGVIFWQGLDVDSAEQELLAVASVDMLQAVMHAIGVERSNKNCGLVHSKLRASLGESRTVKAVYVYSNLSLTLPKDMSKQKKKGAVAQLLEEVMEEDELSTLLSSFDSADGEEAVLPAGEAETESDSEEEDDAEDAEGAGEDGPIDELFVMPHGFTAVDKPAALPREVDNLYVMMVWAMKDRRNRVWNAWEVGKVEKYMHNRTLHNYNILWDDGLRGSKLHLSAYYTMLNDETYIPQAGEWLFLRKSLA</sequence>
<dbReference type="EMBL" id="LGRX02024983">
    <property type="protein sequence ID" value="KAK3253149.1"/>
    <property type="molecule type" value="Genomic_DNA"/>
</dbReference>
<feature type="compositionally biased region" description="Acidic residues" evidence="1">
    <location>
        <begin position="792"/>
        <end position="814"/>
    </location>
</feature>
<feature type="region of interest" description="Disordered" evidence="1">
    <location>
        <begin position="787"/>
        <end position="814"/>
    </location>
</feature>
<proteinExistence type="predicted"/>
<gene>
    <name evidence="3" type="ORF">CYMTET_37577</name>
</gene>
<dbReference type="AlphaFoldDB" id="A0AAE0F6A7"/>
<protein>
    <recommendedName>
        <fullName evidence="2">DUF659 domain-containing protein</fullName>
    </recommendedName>
</protein>
<feature type="region of interest" description="Disordered" evidence="1">
    <location>
        <begin position="1"/>
        <end position="21"/>
    </location>
</feature>
<evidence type="ECO:0000256" key="1">
    <source>
        <dbReference type="SAM" id="MobiDB-lite"/>
    </source>
</evidence>
<dbReference type="Proteomes" id="UP001190700">
    <property type="component" value="Unassembled WGS sequence"/>
</dbReference>
<comment type="caution">
    <text evidence="3">The sequence shown here is derived from an EMBL/GenBank/DDBJ whole genome shotgun (WGS) entry which is preliminary data.</text>
</comment>
<dbReference type="InterPro" id="IPR012337">
    <property type="entry name" value="RNaseH-like_sf"/>
</dbReference>
<dbReference type="Pfam" id="PF04937">
    <property type="entry name" value="DUF659"/>
    <property type="match status" value="1"/>
</dbReference>
<dbReference type="SUPFAM" id="SSF53098">
    <property type="entry name" value="Ribonuclease H-like"/>
    <property type="match status" value="1"/>
</dbReference>
<evidence type="ECO:0000313" key="4">
    <source>
        <dbReference type="Proteomes" id="UP001190700"/>
    </source>
</evidence>
<evidence type="ECO:0000313" key="3">
    <source>
        <dbReference type="EMBL" id="KAK3253149.1"/>
    </source>
</evidence>
<accession>A0AAE0F6A7</accession>
<name>A0AAE0F6A7_9CHLO</name>
<feature type="domain" description="DUF659" evidence="2">
    <location>
        <begin position="230"/>
        <end position="375"/>
    </location>
</feature>
<dbReference type="InterPro" id="IPR007021">
    <property type="entry name" value="DUF659"/>
</dbReference>
<organism evidence="3 4">
    <name type="scientific">Cymbomonas tetramitiformis</name>
    <dbReference type="NCBI Taxonomy" id="36881"/>
    <lineage>
        <taxon>Eukaryota</taxon>
        <taxon>Viridiplantae</taxon>
        <taxon>Chlorophyta</taxon>
        <taxon>Pyramimonadophyceae</taxon>
        <taxon>Pyramimonadales</taxon>
        <taxon>Pyramimonadaceae</taxon>
        <taxon>Cymbomonas</taxon>
    </lineage>
</organism>
<reference evidence="3 4" key="1">
    <citation type="journal article" date="2015" name="Genome Biol. Evol.">
        <title>Comparative Genomics of a Bacterivorous Green Alga Reveals Evolutionary Causalities and Consequences of Phago-Mixotrophic Mode of Nutrition.</title>
        <authorList>
            <person name="Burns J.A."/>
            <person name="Paasch A."/>
            <person name="Narechania A."/>
            <person name="Kim E."/>
        </authorList>
    </citation>
    <scope>NUCLEOTIDE SEQUENCE [LARGE SCALE GENOMIC DNA]</scope>
    <source>
        <strain evidence="3 4">PLY_AMNH</strain>
    </source>
</reference>
<feature type="compositionally biased region" description="Polar residues" evidence="1">
    <location>
        <begin position="1"/>
        <end position="16"/>
    </location>
</feature>
<evidence type="ECO:0000259" key="2">
    <source>
        <dbReference type="Pfam" id="PF04937"/>
    </source>
</evidence>
<keyword evidence="4" id="KW-1185">Reference proteome</keyword>